<comment type="caution">
    <text evidence="2">The sequence shown here is derived from an EMBL/GenBank/DDBJ whole genome shotgun (WGS) entry which is preliminary data.</text>
</comment>
<dbReference type="Pfam" id="PF18901">
    <property type="entry name" value="DUF5657"/>
    <property type="match status" value="1"/>
</dbReference>
<protein>
    <submittedName>
        <fullName evidence="2">Uncharacterized protein</fullName>
    </submittedName>
</protein>
<dbReference type="EMBL" id="LCMF01000007">
    <property type="protein sequence ID" value="KKU31184.1"/>
    <property type="molecule type" value="Genomic_DNA"/>
</dbReference>
<feature type="transmembrane region" description="Helical" evidence="1">
    <location>
        <begin position="20"/>
        <end position="43"/>
    </location>
</feature>
<keyword evidence="1" id="KW-1133">Transmembrane helix</keyword>
<reference evidence="2 3" key="1">
    <citation type="journal article" date="2015" name="Nature">
        <title>rRNA introns, odd ribosomes, and small enigmatic genomes across a large radiation of phyla.</title>
        <authorList>
            <person name="Brown C.T."/>
            <person name="Hug L.A."/>
            <person name="Thomas B.C."/>
            <person name="Sharon I."/>
            <person name="Castelle C.J."/>
            <person name="Singh A."/>
            <person name="Wilkins M.J."/>
            <person name="Williams K.H."/>
            <person name="Banfield J.F."/>
        </authorList>
    </citation>
    <scope>NUCLEOTIDE SEQUENCE [LARGE SCALE GENOMIC DNA]</scope>
</reference>
<keyword evidence="1" id="KW-0472">Membrane</keyword>
<dbReference type="AlphaFoldDB" id="A0A0G1PEH0"/>
<dbReference type="Proteomes" id="UP000034732">
    <property type="component" value="Unassembled WGS sequence"/>
</dbReference>
<name>A0A0G1PEH0_UNCKA</name>
<sequence length="79" mass="8813">MITFDSIINLFTVVGFTNFLGLLLKILIFLYAVFAFIVVRQVLLMNRSFTTPAALVFVILAYVHFFAALGLAILSLVLL</sequence>
<keyword evidence="1" id="KW-0812">Transmembrane</keyword>
<evidence type="ECO:0000256" key="1">
    <source>
        <dbReference type="SAM" id="Phobius"/>
    </source>
</evidence>
<gene>
    <name evidence="2" type="ORF">UX44_C0007G0008</name>
</gene>
<evidence type="ECO:0000313" key="3">
    <source>
        <dbReference type="Proteomes" id="UP000034732"/>
    </source>
</evidence>
<dbReference type="InterPro" id="IPR043716">
    <property type="entry name" value="DUF5657"/>
</dbReference>
<accession>A0A0G1PEH0</accession>
<proteinExistence type="predicted"/>
<evidence type="ECO:0000313" key="2">
    <source>
        <dbReference type="EMBL" id="KKU31184.1"/>
    </source>
</evidence>
<feature type="transmembrane region" description="Helical" evidence="1">
    <location>
        <begin position="55"/>
        <end position="78"/>
    </location>
</feature>
<organism evidence="2 3">
    <name type="scientific">candidate division WWE3 bacterium GW2011_GWA1_46_21</name>
    <dbReference type="NCBI Taxonomy" id="1619107"/>
    <lineage>
        <taxon>Bacteria</taxon>
        <taxon>Katanobacteria</taxon>
    </lineage>
</organism>